<dbReference type="EMBL" id="AJWN02000065">
    <property type="protein sequence ID" value="OEE60441.1"/>
    <property type="molecule type" value="Genomic_DNA"/>
</dbReference>
<evidence type="ECO:0000256" key="5">
    <source>
        <dbReference type="PROSITE-ProRule" id="PRU01248"/>
    </source>
</evidence>
<dbReference type="InterPro" id="IPR011010">
    <property type="entry name" value="DNA_brk_join_enz"/>
</dbReference>
<evidence type="ECO:0000313" key="9">
    <source>
        <dbReference type="Proteomes" id="UP000095039"/>
    </source>
</evidence>
<dbReference type="InterPro" id="IPR025166">
    <property type="entry name" value="Integrase_DNA_bind_dom"/>
</dbReference>
<name>A0A1E5C4I4_9GAMM</name>
<dbReference type="Gene3D" id="1.10.443.10">
    <property type="entry name" value="Intergrase catalytic core"/>
    <property type="match status" value="1"/>
</dbReference>
<reference evidence="8 9" key="1">
    <citation type="journal article" date="2012" name="Science">
        <title>Ecological populations of bacteria act as socially cohesive units of antibiotic production and resistance.</title>
        <authorList>
            <person name="Cordero O.X."/>
            <person name="Wildschutte H."/>
            <person name="Kirkup B."/>
            <person name="Proehl S."/>
            <person name="Ngo L."/>
            <person name="Hussain F."/>
            <person name="Le Roux F."/>
            <person name="Mincer T."/>
            <person name="Polz M.F."/>
        </authorList>
    </citation>
    <scope>NUCLEOTIDE SEQUENCE [LARGE SCALE GENOMIC DNA]</scope>
    <source>
        <strain evidence="8 9">FF-454</strain>
    </source>
</reference>
<dbReference type="CDD" id="cd00796">
    <property type="entry name" value="INT_Rci_Hp1_C"/>
    <property type="match status" value="1"/>
</dbReference>
<keyword evidence="3 5" id="KW-0238">DNA-binding</keyword>
<dbReference type="InterPro" id="IPR038488">
    <property type="entry name" value="Integrase_DNA-bd_sf"/>
</dbReference>
<evidence type="ECO:0000256" key="4">
    <source>
        <dbReference type="ARBA" id="ARBA00023172"/>
    </source>
</evidence>
<dbReference type="InterPro" id="IPR050808">
    <property type="entry name" value="Phage_Integrase"/>
</dbReference>
<dbReference type="PANTHER" id="PTHR30629">
    <property type="entry name" value="PROPHAGE INTEGRASE"/>
    <property type="match status" value="1"/>
</dbReference>
<comment type="caution">
    <text evidence="8">The sequence shown here is derived from an EMBL/GenBank/DDBJ whole genome shotgun (WGS) entry which is preliminary data.</text>
</comment>
<feature type="domain" description="Tyr recombinase" evidence="6">
    <location>
        <begin position="237"/>
        <end position="408"/>
    </location>
</feature>
<gene>
    <name evidence="8" type="ORF">A1OK_10850</name>
</gene>
<dbReference type="InterPro" id="IPR044068">
    <property type="entry name" value="CB"/>
</dbReference>
<feature type="domain" description="Core-binding (CB)" evidence="7">
    <location>
        <begin position="103"/>
        <end position="183"/>
    </location>
</feature>
<dbReference type="Pfam" id="PF13356">
    <property type="entry name" value="Arm-DNA-bind_3"/>
    <property type="match status" value="1"/>
</dbReference>
<dbReference type="InterPro" id="IPR013762">
    <property type="entry name" value="Integrase-like_cat_sf"/>
</dbReference>
<dbReference type="Pfam" id="PF00589">
    <property type="entry name" value="Phage_integrase"/>
    <property type="match status" value="1"/>
</dbReference>
<dbReference type="AlphaFoldDB" id="A0A1E5C4I4"/>
<comment type="similarity">
    <text evidence="1">Belongs to the 'phage' integrase family.</text>
</comment>
<dbReference type="InterPro" id="IPR002104">
    <property type="entry name" value="Integrase_catalytic"/>
</dbReference>
<dbReference type="GO" id="GO:0003677">
    <property type="term" value="F:DNA binding"/>
    <property type="evidence" value="ECO:0007669"/>
    <property type="project" value="UniProtKB-UniRule"/>
</dbReference>
<dbReference type="InterPro" id="IPR010998">
    <property type="entry name" value="Integrase_recombinase_N"/>
</dbReference>
<organism evidence="8 9">
    <name type="scientific">Enterovibrio norvegicus FF-454</name>
    <dbReference type="NCBI Taxonomy" id="1185651"/>
    <lineage>
        <taxon>Bacteria</taxon>
        <taxon>Pseudomonadati</taxon>
        <taxon>Pseudomonadota</taxon>
        <taxon>Gammaproteobacteria</taxon>
        <taxon>Vibrionales</taxon>
        <taxon>Vibrionaceae</taxon>
        <taxon>Enterovibrio</taxon>
    </lineage>
</organism>
<dbReference type="PANTHER" id="PTHR30629:SF2">
    <property type="entry name" value="PROPHAGE INTEGRASE INTS-RELATED"/>
    <property type="match status" value="1"/>
</dbReference>
<evidence type="ECO:0000256" key="2">
    <source>
        <dbReference type="ARBA" id="ARBA00022908"/>
    </source>
</evidence>
<dbReference type="PROSITE" id="PS51898">
    <property type="entry name" value="TYR_RECOMBINASE"/>
    <property type="match status" value="1"/>
</dbReference>
<evidence type="ECO:0000259" key="6">
    <source>
        <dbReference type="PROSITE" id="PS51898"/>
    </source>
</evidence>
<dbReference type="SUPFAM" id="SSF56349">
    <property type="entry name" value="DNA breaking-rejoining enzymes"/>
    <property type="match status" value="1"/>
</dbReference>
<keyword evidence="2" id="KW-0229">DNA integration</keyword>
<proteinExistence type="inferred from homology"/>
<evidence type="ECO:0000259" key="7">
    <source>
        <dbReference type="PROSITE" id="PS51900"/>
    </source>
</evidence>
<keyword evidence="4" id="KW-0233">DNA recombination</keyword>
<evidence type="ECO:0000256" key="3">
    <source>
        <dbReference type="ARBA" id="ARBA00023125"/>
    </source>
</evidence>
<keyword evidence="9" id="KW-1185">Reference proteome</keyword>
<dbReference type="Proteomes" id="UP000095039">
    <property type="component" value="Unassembled WGS sequence"/>
</dbReference>
<evidence type="ECO:0000313" key="8">
    <source>
        <dbReference type="EMBL" id="OEE60441.1"/>
    </source>
</evidence>
<dbReference type="GO" id="GO:0006310">
    <property type="term" value="P:DNA recombination"/>
    <property type="evidence" value="ECO:0007669"/>
    <property type="project" value="UniProtKB-KW"/>
</dbReference>
<dbReference type="Gene3D" id="3.30.160.390">
    <property type="entry name" value="Integrase, DNA-binding domain"/>
    <property type="match status" value="1"/>
</dbReference>
<protein>
    <submittedName>
        <fullName evidence="8">Integrase</fullName>
    </submittedName>
</protein>
<dbReference type="PROSITE" id="PS51900">
    <property type="entry name" value="CB"/>
    <property type="match status" value="1"/>
</dbReference>
<dbReference type="GO" id="GO:0015074">
    <property type="term" value="P:DNA integration"/>
    <property type="evidence" value="ECO:0007669"/>
    <property type="project" value="UniProtKB-KW"/>
</dbReference>
<evidence type="ECO:0000256" key="1">
    <source>
        <dbReference type="ARBA" id="ARBA00008857"/>
    </source>
</evidence>
<sequence>MPIKKKITTTSIKQFKVEDKRINDTEILGFHARISSTGRIFYYLFYRFEGKQVNYKLGNANDITPTQARDLAKAKAGEVAKGNDVQDIKKKVRQEAQRRKHIKLPTYLDERYLPFLLTRNPKTAHRIIKHLKSHFAFLMDKELDQITAWEIEKWRSERRQKGKAAATINDSVNTLKGALSRAVEWGLIDSHELSKVKTIKADNTRVRYLNDNEEKRLRHAIKERDWNIRLARRSANAHREVRNYEKYPSLDDVTFVDYVEPLILLAMNTGFRRGEMLSLEWSDVSFSERYVQVRGGNAKSKKGRIVPLNNEAYNALTSWREQNQTSRYLFEGKNGVPLKEVKKPWATVLDLAQIQGFNFHDLRHHFASKLVMAGVDLNTVRELLGHSDLKMTLRYAHLAPEHKAAAVNLIG</sequence>
<accession>A0A1E5C4I4</accession>
<dbReference type="Gene3D" id="1.10.150.130">
    <property type="match status" value="1"/>
</dbReference>
<dbReference type="RefSeq" id="WP_016958985.1">
    <property type="nucleotide sequence ID" value="NZ_AJWN02000065.1"/>
</dbReference>